<keyword evidence="8" id="KW-0131">Cell cycle</keyword>
<evidence type="ECO:0000313" key="12">
    <source>
        <dbReference type="Proteomes" id="UP000094801"/>
    </source>
</evidence>
<gene>
    <name evidence="11" type="ORF">CANARDRAFT_185658</name>
</gene>
<dbReference type="OrthoDB" id="1884855at2759"/>
<keyword evidence="12" id="KW-1185">Reference proteome</keyword>
<keyword evidence="3" id="KW-0158">Chromosome</keyword>
<dbReference type="PANTHER" id="PTHR14527">
    <property type="entry name" value="PROTEIN MIS12 HOMOLOG"/>
    <property type="match status" value="1"/>
</dbReference>
<dbReference type="Pfam" id="PF05859">
    <property type="entry name" value="Mis12"/>
    <property type="match status" value="1"/>
</dbReference>
<proteinExistence type="inferred from homology"/>
<dbReference type="AlphaFoldDB" id="A0A1E4STR0"/>
<keyword evidence="4" id="KW-0132">Cell division</keyword>
<evidence type="ECO:0000256" key="4">
    <source>
        <dbReference type="ARBA" id="ARBA00022618"/>
    </source>
</evidence>
<protein>
    <submittedName>
        <fullName evidence="11">Uncharacterized protein</fullName>
    </submittedName>
</protein>
<dbReference type="InterPro" id="IPR008685">
    <property type="entry name" value="Centromere_Mis12"/>
</dbReference>
<dbReference type="GO" id="GO:0000070">
    <property type="term" value="P:mitotic sister chromatid segregation"/>
    <property type="evidence" value="ECO:0007669"/>
    <property type="project" value="TreeGrafter"/>
</dbReference>
<keyword evidence="9" id="KW-0137">Centromere</keyword>
<evidence type="ECO:0000313" key="11">
    <source>
        <dbReference type="EMBL" id="ODV82906.1"/>
    </source>
</evidence>
<evidence type="ECO:0000256" key="5">
    <source>
        <dbReference type="ARBA" id="ARBA00022776"/>
    </source>
</evidence>
<sequence>SSSTSAYISNEILTEHLEFQPLAIIDDIINMINDIMYECMSSLEKALIERKQSIDLELKRIKDERKQARLNNEDDDVIMNDDDEDQDDDQDLVSSSGGDLDIGYTIEDIEKGTASLETLMEHSINKNFDKFELYALRNILSIPQDLVDGGYIRLKHHDWIDSKKIKSMNEDELLKKSNDLDLKYIELAKKIEIELGICFGLKKLIRKVEKLNQFSSKLKNKLEFIGVLNNKSNGGSTSSMEENVKKLTPLMETFKFLIIEVKSMYEQLESIKSVLEIDHVSKLKNSINDEYLNDRINKILKELEINQINNMKLLSIDQISLQKEQTAQLLKKLNETLDRD</sequence>
<organism evidence="11 12">
    <name type="scientific">[Candida] arabinofermentans NRRL YB-2248</name>
    <dbReference type="NCBI Taxonomy" id="983967"/>
    <lineage>
        <taxon>Eukaryota</taxon>
        <taxon>Fungi</taxon>
        <taxon>Dikarya</taxon>
        <taxon>Ascomycota</taxon>
        <taxon>Saccharomycotina</taxon>
        <taxon>Pichiomycetes</taxon>
        <taxon>Pichiales</taxon>
        <taxon>Pichiaceae</taxon>
        <taxon>Ogataea</taxon>
        <taxon>Ogataea/Candida clade</taxon>
    </lineage>
</organism>
<comment type="similarity">
    <text evidence="2">Belongs to the mis12 family.</text>
</comment>
<comment type="subcellular location">
    <subcellularLocation>
        <location evidence="1">Chromosome</location>
        <location evidence="1">Centromere</location>
        <location evidence="1">Kinetochore</location>
    </subcellularLocation>
</comment>
<feature type="non-terminal residue" evidence="11">
    <location>
        <position position="340"/>
    </location>
</feature>
<dbReference type="GO" id="GO:0051301">
    <property type="term" value="P:cell division"/>
    <property type="evidence" value="ECO:0007669"/>
    <property type="project" value="UniProtKB-KW"/>
</dbReference>
<dbReference type="EMBL" id="KV453871">
    <property type="protein sequence ID" value="ODV82906.1"/>
    <property type="molecule type" value="Genomic_DNA"/>
</dbReference>
<evidence type="ECO:0000256" key="3">
    <source>
        <dbReference type="ARBA" id="ARBA00022454"/>
    </source>
</evidence>
<keyword evidence="5" id="KW-0498">Mitosis</keyword>
<keyword evidence="7" id="KW-0175">Coiled coil</keyword>
<feature type="region of interest" description="Disordered" evidence="10">
    <location>
        <begin position="72"/>
        <end position="97"/>
    </location>
</feature>
<reference evidence="12" key="1">
    <citation type="submission" date="2016-04" db="EMBL/GenBank/DDBJ databases">
        <title>Comparative genomics of biotechnologically important yeasts.</title>
        <authorList>
            <consortium name="DOE Joint Genome Institute"/>
            <person name="Riley R."/>
            <person name="Haridas S."/>
            <person name="Wolfe K.H."/>
            <person name="Lopes M.R."/>
            <person name="Hittinger C.T."/>
            <person name="Goker M."/>
            <person name="Salamov A."/>
            <person name="Wisecaver J."/>
            <person name="Long T.M."/>
            <person name="Aerts A.L."/>
            <person name="Barry K."/>
            <person name="Choi C."/>
            <person name="Clum A."/>
            <person name="Coughlan A.Y."/>
            <person name="Deshpande S."/>
            <person name="Douglass A.P."/>
            <person name="Hanson S.J."/>
            <person name="Klenk H.-P."/>
            <person name="Labutti K."/>
            <person name="Lapidus A."/>
            <person name="Lindquist E."/>
            <person name="Lipzen A."/>
            <person name="Meier-Kolthoff J.P."/>
            <person name="Ohm R.A."/>
            <person name="Otillar R.P."/>
            <person name="Pangilinan J."/>
            <person name="Peng Y."/>
            <person name="Rokas A."/>
            <person name="Rosa C.A."/>
            <person name="Scheuner C."/>
            <person name="Sibirny A.A."/>
            <person name="Slot J.C."/>
            <person name="Stielow J.B."/>
            <person name="Sun H."/>
            <person name="Kurtzman C.P."/>
            <person name="Blackwell M."/>
            <person name="Grigoriev I.V."/>
            <person name="Jeffries T.W."/>
        </authorList>
    </citation>
    <scope>NUCLEOTIDE SEQUENCE [LARGE SCALE GENOMIC DNA]</scope>
    <source>
        <strain evidence="12">NRRL YB-2248</strain>
    </source>
</reference>
<dbReference type="GO" id="GO:0000444">
    <property type="term" value="C:MIS12/MIND type complex"/>
    <property type="evidence" value="ECO:0007669"/>
    <property type="project" value="TreeGrafter"/>
</dbReference>
<dbReference type="GO" id="GO:0051382">
    <property type="term" value="P:kinetochore assembly"/>
    <property type="evidence" value="ECO:0007669"/>
    <property type="project" value="TreeGrafter"/>
</dbReference>
<evidence type="ECO:0000256" key="6">
    <source>
        <dbReference type="ARBA" id="ARBA00022838"/>
    </source>
</evidence>
<evidence type="ECO:0000256" key="10">
    <source>
        <dbReference type="SAM" id="MobiDB-lite"/>
    </source>
</evidence>
<accession>A0A1E4STR0</accession>
<evidence type="ECO:0000256" key="7">
    <source>
        <dbReference type="ARBA" id="ARBA00023054"/>
    </source>
</evidence>
<dbReference type="PANTHER" id="PTHR14527:SF2">
    <property type="entry name" value="PROTEIN MIS12 HOMOLOG"/>
    <property type="match status" value="1"/>
</dbReference>
<feature type="compositionally biased region" description="Acidic residues" evidence="10">
    <location>
        <begin position="73"/>
        <end position="91"/>
    </location>
</feature>
<evidence type="ECO:0000256" key="1">
    <source>
        <dbReference type="ARBA" id="ARBA00004629"/>
    </source>
</evidence>
<evidence type="ECO:0000256" key="8">
    <source>
        <dbReference type="ARBA" id="ARBA00023306"/>
    </source>
</evidence>
<feature type="non-terminal residue" evidence="11">
    <location>
        <position position="1"/>
    </location>
</feature>
<evidence type="ECO:0000256" key="2">
    <source>
        <dbReference type="ARBA" id="ARBA00008643"/>
    </source>
</evidence>
<keyword evidence="6" id="KW-0995">Kinetochore</keyword>
<name>A0A1E4STR0_9ASCO</name>
<dbReference type="GO" id="GO:0005634">
    <property type="term" value="C:nucleus"/>
    <property type="evidence" value="ECO:0007669"/>
    <property type="project" value="InterPro"/>
</dbReference>
<evidence type="ECO:0000256" key="9">
    <source>
        <dbReference type="ARBA" id="ARBA00023328"/>
    </source>
</evidence>
<dbReference type="Proteomes" id="UP000094801">
    <property type="component" value="Unassembled WGS sequence"/>
</dbReference>